<feature type="domain" description="Aminotransferase class I/classII large" evidence="6">
    <location>
        <begin position="46"/>
        <end position="385"/>
    </location>
</feature>
<dbReference type="OrthoDB" id="9802872at2"/>
<comment type="caution">
    <text evidence="7">The sequence shown here is derived from an EMBL/GenBank/DDBJ whole genome shotgun (WGS) entry which is preliminary data.</text>
</comment>
<sequence length="396" mass="44115">MKYDFDRLHDRRGTASYKWDQLTTLFGGEDVLPLWVADMDFVTAKPIVDAMTERAQAGIYGYTIRTDEWIEAIQGWYRRRHNWDIAKESIVASPSVVTSLSLAVDLFSEPGAGVILQAPVYYPFYDVIRSNGRQVLKNALKISEATGLYEMDFESLEEHMRSGAKLLLLCNPHNPGGRVWTREELTKLAALAAQYDVTVVSDEIHGDLVFAPNAYTPYATVGEEAAATSLSLLAPTKTFNLPGIGSSFIVTNDPAKRAKLNTQMKKLSIHMQNHFAHFATIAAYNEGDEWLDQLLPYIKGNVDYAIAALRERAPMLKVMPPEGTYLLWVDARELGLNAKGMSQFMNAEAKVAFNEGSSYGDEGVGYVRINCACPRSILEEALRRFVGAVERKVAVK</sequence>
<evidence type="ECO:0000256" key="4">
    <source>
        <dbReference type="ARBA" id="ARBA00023239"/>
    </source>
</evidence>
<evidence type="ECO:0000256" key="3">
    <source>
        <dbReference type="ARBA" id="ARBA00022898"/>
    </source>
</evidence>
<keyword evidence="7" id="KW-0808">Transferase</keyword>
<dbReference type="RefSeq" id="WP_138197378.1">
    <property type="nucleotide sequence ID" value="NZ_VCIW01000023.1"/>
</dbReference>
<dbReference type="InterPro" id="IPR051798">
    <property type="entry name" value="Class-II_PLP-Dep_Aminotrans"/>
</dbReference>
<comment type="cofactor">
    <cofactor evidence="1">
        <name>pyridoxal 5'-phosphate</name>
        <dbReference type="ChEBI" id="CHEBI:597326"/>
    </cofactor>
</comment>
<dbReference type="Gene3D" id="3.90.1150.10">
    <property type="entry name" value="Aspartate Aminotransferase, domain 1"/>
    <property type="match status" value="1"/>
</dbReference>
<evidence type="ECO:0000256" key="1">
    <source>
        <dbReference type="ARBA" id="ARBA00001933"/>
    </source>
</evidence>
<dbReference type="AlphaFoldDB" id="A0A5R9G4W1"/>
<dbReference type="SUPFAM" id="SSF53383">
    <property type="entry name" value="PLP-dependent transferases"/>
    <property type="match status" value="1"/>
</dbReference>
<dbReference type="GO" id="GO:0030170">
    <property type="term" value="F:pyridoxal phosphate binding"/>
    <property type="evidence" value="ECO:0007669"/>
    <property type="project" value="InterPro"/>
</dbReference>
<dbReference type="InterPro" id="IPR015422">
    <property type="entry name" value="PyrdxlP-dep_Trfase_small"/>
</dbReference>
<dbReference type="EC" id="4.4.1.13" evidence="2"/>
<dbReference type="Proteomes" id="UP000309676">
    <property type="component" value="Unassembled WGS sequence"/>
</dbReference>
<proteinExistence type="inferred from homology"/>
<dbReference type="Gene3D" id="3.40.640.10">
    <property type="entry name" value="Type I PLP-dependent aspartate aminotransferase-like (Major domain)"/>
    <property type="match status" value="1"/>
</dbReference>
<evidence type="ECO:0000256" key="2">
    <source>
        <dbReference type="ARBA" id="ARBA00012224"/>
    </source>
</evidence>
<dbReference type="Pfam" id="PF00155">
    <property type="entry name" value="Aminotran_1_2"/>
    <property type="match status" value="1"/>
</dbReference>
<dbReference type="GO" id="GO:0008483">
    <property type="term" value="F:transaminase activity"/>
    <property type="evidence" value="ECO:0007669"/>
    <property type="project" value="UniProtKB-KW"/>
</dbReference>
<accession>A0A5R9G4W1</accession>
<dbReference type="InterPro" id="IPR004839">
    <property type="entry name" value="Aminotransferase_I/II_large"/>
</dbReference>
<reference evidence="7 8" key="1">
    <citation type="submission" date="2019-05" db="EMBL/GenBank/DDBJ databases">
        <authorList>
            <person name="Narsing Rao M.P."/>
            <person name="Li W.J."/>
        </authorList>
    </citation>
    <scope>NUCLEOTIDE SEQUENCE [LARGE SCALE GENOMIC DNA]</scope>
    <source>
        <strain evidence="7 8">SYSU_K30003</strain>
    </source>
</reference>
<evidence type="ECO:0000256" key="5">
    <source>
        <dbReference type="ARBA" id="ARBA00037974"/>
    </source>
</evidence>
<keyword evidence="7" id="KW-0032">Aminotransferase</keyword>
<name>A0A5R9G4W1_9BACL</name>
<organism evidence="7 8">
    <name type="scientific">Paenibacillus antri</name>
    <dbReference type="NCBI Taxonomy" id="2582848"/>
    <lineage>
        <taxon>Bacteria</taxon>
        <taxon>Bacillati</taxon>
        <taxon>Bacillota</taxon>
        <taxon>Bacilli</taxon>
        <taxon>Bacillales</taxon>
        <taxon>Paenibacillaceae</taxon>
        <taxon>Paenibacillus</taxon>
    </lineage>
</organism>
<protein>
    <recommendedName>
        <fullName evidence="2">cysteine-S-conjugate beta-lyase</fullName>
        <ecNumber evidence="2">4.4.1.13</ecNumber>
    </recommendedName>
</protein>
<dbReference type="InterPro" id="IPR015424">
    <property type="entry name" value="PyrdxlP-dep_Trfase"/>
</dbReference>
<keyword evidence="3" id="KW-0663">Pyridoxal phosphate</keyword>
<evidence type="ECO:0000259" key="6">
    <source>
        <dbReference type="Pfam" id="PF00155"/>
    </source>
</evidence>
<dbReference type="CDD" id="cd00609">
    <property type="entry name" value="AAT_like"/>
    <property type="match status" value="1"/>
</dbReference>
<dbReference type="PANTHER" id="PTHR43525:SF1">
    <property type="entry name" value="PROTEIN MALY"/>
    <property type="match status" value="1"/>
</dbReference>
<comment type="similarity">
    <text evidence="5">Belongs to the class-II pyridoxal-phosphate-dependent aminotransferase family. MalY/PatB cystathionine beta-lyase subfamily.</text>
</comment>
<evidence type="ECO:0000313" key="8">
    <source>
        <dbReference type="Proteomes" id="UP000309676"/>
    </source>
</evidence>
<dbReference type="InterPro" id="IPR015421">
    <property type="entry name" value="PyrdxlP-dep_Trfase_major"/>
</dbReference>
<gene>
    <name evidence="7" type="ORF">FE782_26475</name>
</gene>
<dbReference type="PANTHER" id="PTHR43525">
    <property type="entry name" value="PROTEIN MALY"/>
    <property type="match status" value="1"/>
</dbReference>
<dbReference type="GO" id="GO:0047804">
    <property type="term" value="F:cysteine-S-conjugate beta-lyase activity"/>
    <property type="evidence" value="ECO:0007669"/>
    <property type="project" value="UniProtKB-EC"/>
</dbReference>
<dbReference type="NCBIfam" id="TIGR04350">
    <property type="entry name" value="C_S_lyase_PatB"/>
    <property type="match status" value="1"/>
</dbReference>
<keyword evidence="8" id="KW-1185">Reference proteome</keyword>
<evidence type="ECO:0000313" key="7">
    <source>
        <dbReference type="EMBL" id="TLS49180.1"/>
    </source>
</evidence>
<dbReference type="EMBL" id="VCIW01000023">
    <property type="protein sequence ID" value="TLS49180.1"/>
    <property type="molecule type" value="Genomic_DNA"/>
</dbReference>
<keyword evidence="4" id="KW-0456">Lyase</keyword>
<dbReference type="InterPro" id="IPR027619">
    <property type="entry name" value="C-S_lyase_PatB-like"/>
</dbReference>